<evidence type="ECO:0000256" key="1">
    <source>
        <dbReference type="ARBA" id="ARBA00022679"/>
    </source>
</evidence>
<dbReference type="InterPro" id="IPR043130">
    <property type="entry name" value="CDP-OH_PTrfase_TM_dom"/>
</dbReference>
<protein>
    <submittedName>
        <fullName evidence="4">Phosphatidylglycerophosphate synthase</fullName>
    </submittedName>
</protein>
<dbReference type="EMBL" id="QJTE01000002">
    <property type="protein sequence ID" value="PYE84864.1"/>
    <property type="molecule type" value="Genomic_DNA"/>
</dbReference>
<sequence>MIGLGLCLAIPTLVLAWTISPAGMPASLAVLALGLGLAVPGLARGHRHERLGGANAVTTLRLALVAAIAASAFVPAPQTGWAGWAPTALAALALSLDAVDGWLARRQGLSSAFGARYDMEVDSALAAILAMVLLLRGVAGAELLVLGGARYAFVAAAWRWPWLGQPLPESLRRKTVCVVQIAALLALAAPVFPAGLAGLVAPVAALLVAWSFGVDIRWLARRA</sequence>
<reference evidence="4 5" key="1">
    <citation type="submission" date="2018-06" db="EMBL/GenBank/DDBJ databases">
        <title>Genomic Encyclopedia of Type Strains, Phase III (KMG-III): the genomes of soil and plant-associated and newly described type strains.</title>
        <authorList>
            <person name="Whitman W."/>
        </authorList>
    </citation>
    <scope>NUCLEOTIDE SEQUENCE [LARGE SCALE GENOMIC DNA]</scope>
    <source>
        <strain evidence="4 5">CECT 9025</strain>
    </source>
</reference>
<evidence type="ECO:0000313" key="5">
    <source>
        <dbReference type="Proteomes" id="UP000248311"/>
    </source>
</evidence>
<dbReference type="GO" id="GO:0016020">
    <property type="term" value="C:membrane"/>
    <property type="evidence" value="ECO:0007669"/>
    <property type="project" value="InterPro"/>
</dbReference>
<evidence type="ECO:0000256" key="3">
    <source>
        <dbReference type="SAM" id="Phobius"/>
    </source>
</evidence>
<evidence type="ECO:0000313" key="4">
    <source>
        <dbReference type="EMBL" id="PYE84864.1"/>
    </source>
</evidence>
<keyword evidence="5" id="KW-1185">Reference proteome</keyword>
<keyword evidence="1 2" id="KW-0808">Transferase</keyword>
<name>A0A318T3Q0_9RHOB</name>
<comment type="caution">
    <text evidence="4">The sequence shown here is derived from an EMBL/GenBank/DDBJ whole genome shotgun (WGS) entry which is preliminary data.</text>
</comment>
<comment type="similarity">
    <text evidence="2">Belongs to the CDP-alcohol phosphatidyltransferase class-I family.</text>
</comment>
<organism evidence="4 5">
    <name type="scientific">Pseudoroseicyclus aestuarii</name>
    <dbReference type="NCBI Taxonomy" id="1795041"/>
    <lineage>
        <taxon>Bacteria</taxon>
        <taxon>Pseudomonadati</taxon>
        <taxon>Pseudomonadota</taxon>
        <taxon>Alphaproteobacteria</taxon>
        <taxon>Rhodobacterales</taxon>
        <taxon>Paracoccaceae</taxon>
        <taxon>Pseudoroseicyclus</taxon>
    </lineage>
</organism>
<feature type="transmembrane region" description="Helical" evidence="3">
    <location>
        <begin position="120"/>
        <end position="138"/>
    </location>
</feature>
<dbReference type="InterPro" id="IPR048254">
    <property type="entry name" value="CDP_ALCOHOL_P_TRANSF_CS"/>
</dbReference>
<evidence type="ECO:0000256" key="2">
    <source>
        <dbReference type="RuleBase" id="RU003750"/>
    </source>
</evidence>
<accession>A0A318T3Q0</accession>
<dbReference type="Pfam" id="PF01066">
    <property type="entry name" value="CDP-OH_P_transf"/>
    <property type="match status" value="1"/>
</dbReference>
<dbReference type="GO" id="GO:0008654">
    <property type="term" value="P:phospholipid biosynthetic process"/>
    <property type="evidence" value="ECO:0007669"/>
    <property type="project" value="InterPro"/>
</dbReference>
<keyword evidence="3" id="KW-1133">Transmembrane helix</keyword>
<feature type="transmembrane region" description="Helical" evidence="3">
    <location>
        <begin position="55"/>
        <end position="75"/>
    </location>
</feature>
<keyword evidence="3" id="KW-0472">Membrane</keyword>
<proteinExistence type="inferred from homology"/>
<dbReference type="InterPro" id="IPR000462">
    <property type="entry name" value="CDP-OH_P_trans"/>
</dbReference>
<feature type="transmembrane region" description="Helical" evidence="3">
    <location>
        <begin position="26"/>
        <end position="43"/>
    </location>
</feature>
<gene>
    <name evidence="4" type="ORF">DFP88_102668</name>
</gene>
<keyword evidence="3" id="KW-0812">Transmembrane</keyword>
<dbReference type="Proteomes" id="UP000248311">
    <property type="component" value="Unassembled WGS sequence"/>
</dbReference>
<feature type="transmembrane region" description="Helical" evidence="3">
    <location>
        <begin position="81"/>
        <end position="99"/>
    </location>
</feature>
<dbReference type="GO" id="GO:0016780">
    <property type="term" value="F:phosphotransferase activity, for other substituted phosphate groups"/>
    <property type="evidence" value="ECO:0007669"/>
    <property type="project" value="InterPro"/>
</dbReference>
<dbReference type="AlphaFoldDB" id="A0A318T3Q0"/>
<dbReference type="PROSITE" id="PS00379">
    <property type="entry name" value="CDP_ALCOHOL_P_TRANSF"/>
    <property type="match status" value="1"/>
</dbReference>
<feature type="transmembrane region" description="Helical" evidence="3">
    <location>
        <begin position="199"/>
        <end position="220"/>
    </location>
</feature>
<dbReference type="Gene3D" id="1.20.120.1760">
    <property type="match status" value="1"/>
</dbReference>